<dbReference type="InterPro" id="IPR036390">
    <property type="entry name" value="WH_DNA-bd_sf"/>
</dbReference>
<dbReference type="SMART" id="SM00347">
    <property type="entry name" value="HTH_MARR"/>
    <property type="match status" value="1"/>
</dbReference>
<dbReference type="PANTHER" id="PTHR33164:SF43">
    <property type="entry name" value="HTH-TYPE TRANSCRIPTIONAL REPRESSOR YETL"/>
    <property type="match status" value="1"/>
</dbReference>
<dbReference type="GO" id="GO:0003700">
    <property type="term" value="F:DNA-binding transcription factor activity"/>
    <property type="evidence" value="ECO:0007669"/>
    <property type="project" value="InterPro"/>
</dbReference>
<dbReference type="PANTHER" id="PTHR33164">
    <property type="entry name" value="TRANSCRIPTIONAL REGULATOR, MARR FAMILY"/>
    <property type="match status" value="1"/>
</dbReference>
<dbReference type="InterPro" id="IPR011991">
    <property type="entry name" value="ArsR-like_HTH"/>
</dbReference>
<protein>
    <submittedName>
        <fullName evidence="3">MarR family transcriptional regulator</fullName>
    </submittedName>
</protein>
<dbReference type="InterPro" id="IPR000835">
    <property type="entry name" value="HTH_MarR-typ"/>
</dbReference>
<keyword evidence="4" id="KW-1185">Reference proteome</keyword>
<dbReference type="Proteomes" id="UP000654279">
    <property type="component" value="Unassembled WGS sequence"/>
</dbReference>
<organism evidence="3 4">
    <name type="scientific">Luoshenia tenuis</name>
    <dbReference type="NCBI Taxonomy" id="2763654"/>
    <lineage>
        <taxon>Bacteria</taxon>
        <taxon>Bacillati</taxon>
        <taxon>Bacillota</taxon>
        <taxon>Clostridia</taxon>
        <taxon>Christensenellales</taxon>
        <taxon>Christensenellaceae</taxon>
        <taxon>Luoshenia</taxon>
    </lineage>
</organism>
<comment type="caution">
    <text evidence="3">The sequence shown here is derived from an EMBL/GenBank/DDBJ whole genome shotgun (WGS) entry which is preliminary data.</text>
</comment>
<feature type="region of interest" description="Disordered" evidence="1">
    <location>
        <begin position="151"/>
        <end position="176"/>
    </location>
</feature>
<proteinExistence type="predicted"/>
<dbReference type="EMBL" id="JACRSO010000004">
    <property type="protein sequence ID" value="MBC8529739.1"/>
    <property type="molecule type" value="Genomic_DNA"/>
</dbReference>
<name>A0A926D2H3_9FIRM</name>
<reference evidence="3" key="1">
    <citation type="submission" date="2020-08" db="EMBL/GenBank/DDBJ databases">
        <title>Genome public.</title>
        <authorList>
            <person name="Liu C."/>
            <person name="Sun Q."/>
        </authorList>
    </citation>
    <scope>NUCLEOTIDE SEQUENCE</scope>
    <source>
        <strain evidence="3">NSJ-44</strain>
    </source>
</reference>
<dbReference type="AlphaFoldDB" id="A0A926D2H3"/>
<evidence type="ECO:0000313" key="3">
    <source>
        <dbReference type="EMBL" id="MBC8529739.1"/>
    </source>
</evidence>
<dbReference type="PROSITE" id="PS50995">
    <property type="entry name" value="HTH_MARR_2"/>
    <property type="match status" value="1"/>
</dbReference>
<evidence type="ECO:0000259" key="2">
    <source>
        <dbReference type="PROSITE" id="PS50995"/>
    </source>
</evidence>
<gene>
    <name evidence="3" type="ORF">H8699_09890</name>
</gene>
<dbReference type="Gene3D" id="1.10.10.10">
    <property type="entry name" value="Winged helix-like DNA-binding domain superfamily/Winged helix DNA-binding domain"/>
    <property type="match status" value="1"/>
</dbReference>
<evidence type="ECO:0000256" key="1">
    <source>
        <dbReference type="SAM" id="MobiDB-lite"/>
    </source>
</evidence>
<evidence type="ECO:0000313" key="4">
    <source>
        <dbReference type="Proteomes" id="UP000654279"/>
    </source>
</evidence>
<dbReference type="RefSeq" id="WP_249285556.1">
    <property type="nucleotide sequence ID" value="NZ_JACRSO010000004.1"/>
</dbReference>
<sequence>MPTQEDRWFRTMHRFRQLNLAEALRLIPQGEMMVLKTIKEIEKEQGEQGCSVSGIARRLTISPPAVSRSVRHLREKGYLEAVTVERDRRGGYLKITPLGHEAMAQDLARIKAFMQRAVAHLEPGELDEFYRIFQKLYQGFCEEMERVRQEQGLDERMRPGPGHGVRRAGLERHGRG</sequence>
<dbReference type="InterPro" id="IPR039422">
    <property type="entry name" value="MarR/SlyA-like"/>
</dbReference>
<dbReference type="CDD" id="cd00090">
    <property type="entry name" value="HTH_ARSR"/>
    <property type="match status" value="1"/>
</dbReference>
<dbReference type="Pfam" id="PF12802">
    <property type="entry name" value="MarR_2"/>
    <property type="match status" value="1"/>
</dbReference>
<dbReference type="SUPFAM" id="SSF46785">
    <property type="entry name" value="Winged helix' DNA-binding domain"/>
    <property type="match status" value="1"/>
</dbReference>
<feature type="domain" description="HTH marR-type" evidence="2">
    <location>
        <begin position="1"/>
        <end position="138"/>
    </location>
</feature>
<dbReference type="GO" id="GO:0006950">
    <property type="term" value="P:response to stress"/>
    <property type="evidence" value="ECO:0007669"/>
    <property type="project" value="TreeGrafter"/>
</dbReference>
<dbReference type="InterPro" id="IPR036388">
    <property type="entry name" value="WH-like_DNA-bd_sf"/>
</dbReference>
<accession>A0A926D2H3</accession>